<proteinExistence type="predicted"/>
<evidence type="ECO:0000313" key="3">
    <source>
        <dbReference type="EMBL" id="CAD8400649.1"/>
    </source>
</evidence>
<protein>
    <submittedName>
        <fullName evidence="3">Uncharacterized protein</fullName>
    </submittedName>
</protein>
<dbReference type="PANTHER" id="PTHR32385">
    <property type="entry name" value="MANNOSYL PHOSPHORYLINOSITOL CERAMIDE SYNTHASE"/>
    <property type="match status" value="1"/>
</dbReference>
<dbReference type="InterPro" id="IPR029044">
    <property type="entry name" value="Nucleotide-diphossugar_trans"/>
</dbReference>
<feature type="transmembrane region" description="Helical" evidence="2">
    <location>
        <begin position="48"/>
        <end position="67"/>
    </location>
</feature>
<accession>A0A7S0G7U6</accession>
<dbReference type="GO" id="GO:0000030">
    <property type="term" value="F:mannosyltransferase activity"/>
    <property type="evidence" value="ECO:0007669"/>
    <property type="project" value="TreeGrafter"/>
</dbReference>
<feature type="region of interest" description="Disordered" evidence="1">
    <location>
        <begin position="322"/>
        <end position="371"/>
    </location>
</feature>
<dbReference type="InterPro" id="IPR051706">
    <property type="entry name" value="Glycosyltransferase_domain"/>
</dbReference>
<feature type="compositionally biased region" description="Basic and acidic residues" evidence="1">
    <location>
        <begin position="1"/>
        <end position="23"/>
    </location>
</feature>
<keyword evidence="2" id="KW-1133">Transmembrane helix</keyword>
<feature type="region of interest" description="Disordered" evidence="1">
    <location>
        <begin position="1"/>
        <end position="38"/>
    </location>
</feature>
<reference evidence="3" key="1">
    <citation type="submission" date="2021-01" db="EMBL/GenBank/DDBJ databases">
        <authorList>
            <person name="Corre E."/>
            <person name="Pelletier E."/>
            <person name="Niang G."/>
            <person name="Scheremetjew M."/>
            <person name="Finn R."/>
            <person name="Kale V."/>
            <person name="Holt S."/>
            <person name="Cochrane G."/>
            <person name="Meng A."/>
            <person name="Brown T."/>
            <person name="Cohen L."/>
        </authorList>
    </citation>
    <scope>NUCLEOTIDE SEQUENCE</scope>
    <source>
        <strain evidence="3">UTEX LB 2760</strain>
    </source>
</reference>
<name>A0A7S0G7U6_9RHOD</name>
<evidence type="ECO:0000256" key="2">
    <source>
        <dbReference type="SAM" id="Phobius"/>
    </source>
</evidence>
<dbReference type="Gene3D" id="3.90.550.20">
    <property type="match status" value="1"/>
</dbReference>
<gene>
    <name evidence="3" type="ORF">RMAR0315_LOCUS10645</name>
</gene>
<dbReference type="AlphaFoldDB" id="A0A7S0G7U6"/>
<dbReference type="PANTHER" id="PTHR32385:SF15">
    <property type="entry name" value="INOSITOL PHOSPHOCERAMIDE MANNOSYLTRANSFERASE 1"/>
    <property type="match status" value="1"/>
</dbReference>
<keyword evidence="2" id="KW-0472">Membrane</keyword>
<feature type="compositionally biased region" description="Acidic residues" evidence="1">
    <location>
        <begin position="330"/>
        <end position="360"/>
    </location>
</feature>
<dbReference type="GO" id="GO:0016020">
    <property type="term" value="C:membrane"/>
    <property type="evidence" value="ECO:0007669"/>
    <property type="project" value="GOC"/>
</dbReference>
<evidence type="ECO:0000256" key="1">
    <source>
        <dbReference type="SAM" id="MobiDB-lite"/>
    </source>
</evidence>
<dbReference type="GO" id="GO:0051999">
    <property type="term" value="P:mannosyl-inositol phosphorylceramide biosynthetic process"/>
    <property type="evidence" value="ECO:0007669"/>
    <property type="project" value="TreeGrafter"/>
</dbReference>
<dbReference type="EMBL" id="HBEK01019540">
    <property type="protein sequence ID" value="CAD8400649.1"/>
    <property type="molecule type" value="Transcribed_RNA"/>
</dbReference>
<keyword evidence="2" id="KW-0812">Transmembrane</keyword>
<sequence>MSKPERREAHVLGEEGMIPERNRGVPNGAHIPPFGKKRTSSQSRLEHALWLLAVFSVLVIFLILSPASKVLTSFGQARRQPGKAFMHGEMPTTIWESFLANNTRNPFELPKVRDAVVAWKSMNEVWQFRILDFNSARDMIEKDMSDDDLLVYDALTSTEERELFLKVTVLYYHGGVFSDINIIPKSPIEEWIPVECNFACGYEDYDNLSVVVLASAPRHRVIRRVYEEMMKLAKMRLEEGQPEGKPLLSGQDFTSAVSTALVGTAENNADSLWRLHGNIVTSDRKICLFPSKSALQHELVERIPVGDLFSPDPTPHLEFETEAEMKPDSSEAELDEEELEHGEEAEEKAEEETSDVESQEEQLRRFSGLAQ</sequence>
<dbReference type="SUPFAM" id="SSF53448">
    <property type="entry name" value="Nucleotide-diphospho-sugar transferases"/>
    <property type="match status" value="1"/>
</dbReference>
<organism evidence="3">
    <name type="scientific">Rhodosorus marinus</name>
    <dbReference type="NCBI Taxonomy" id="101924"/>
    <lineage>
        <taxon>Eukaryota</taxon>
        <taxon>Rhodophyta</taxon>
        <taxon>Stylonematophyceae</taxon>
        <taxon>Stylonematales</taxon>
        <taxon>Stylonemataceae</taxon>
        <taxon>Rhodosorus</taxon>
    </lineage>
</organism>